<feature type="compositionally biased region" description="Low complexity" evidence="1">
    <location>
        <begin position="232"/>
        <end position="253"/>
    </location>
</feature>
<feature type="compositionally biased region" description="Basic and acidic residues" evidence="1">
    <location>
        <begin position="95"/>
        <end position="104"/>
    </location>
</feature>
<evidence type="ECO:0000313" key="3">
    <source>
        <dbReference type="Proteomes" id="UP000217790"/>
    </source>
</evidence>
<feature type="compositionally biased region" description="Acidic residues" evidence="1">
    <location>
        <begin position="54"/>
        <end position="67"/>
    </location>
</feature>
<dbReference type="AlphaFoldDB" id="A0A2H3D5M4"/>
<gene>
    <name evidence="2" type="ORF">ARMGADRAFT_1082793</name>
</gene>
<dbReference type="Proteomes" id="UP000217790">
    <property type="component" value="Unassembled WGS sequence"/>
</dbReference>
<feature type="region of interest" description="Disordered" evidence="1">
    <location>
        <begin position="54"/>
        <end position="106"/>
    </location>
</feature>
<dbReference type="InParanoid" id="A0A2H3D5M4"/>
<evidence type="ECO:0000256" key="1">
    <source>
        <dbReference type="SAM" id="MobiDB-lite"/>
    </source>
</evidence>
<feature type="compositionally biased region" description="Low complexity" evidence="1">
    <location>
        <begin position="168"/>
        <end position="183"/>
    </location>
</feature>
<name>A0A2H3D5M4_ARMGA</name>
<feature type="region of interest" description="Disordered" evidence="1">
    <location>
        <begin position="158"/>
        <end position="266"/>
    </location>
</feature>
<sequence length="489" mass="55209">MALILHNPVYLEMVQQLLYPRNVDLYALPTAKPLIKVPKFRAKVFELVTYAPEEGDTEVESEGETDNMPETSRGHTLHRTSQERELPQPKKRRVGSHEKDRAEGELMYLEEPETLSVINPKVYTENIQNVGVNYTVIENLRRVHDGDKVLEVDPQKIYPGEEEGEWDSCASSSPSPEPSISTPFLKMPMGPMTRSPLSPEPPSSTPSSPRHRDFEVPRIFVDSPEPMSGYNSDSRAPSTPSSHSSMPSLCSYSDSDDSNDAYSPLSLDELNRGNMKSKYFTVEPVRLGKGTKAALADLPNEPRYFVHRTSGANEDGNNTAFTYITCRHTDEWHPAHKFMPTENGLISPHPFSIVENQYVYQVLETFCGPIDNSPLQHVRNELVNPFNPSYDSLRGVNEYKISTLALKIYDLITELDVHLDQWRETQPRISQAELEKIRITIFRAHTKRYVLEDTGDWGRYLIMQGVADTPASTCIIAKDSSKAEIAPTP</sequence>
<proteinExistence type="predicted"/>
<keyword evidence="3" id="KW-1185">Reference proteome</keyword>
<dbReference type="OrthoDB" id="10446356at2759"/>
<organism evidence="2 3">
    <name type="scientific">Armillaria gallica</name>
    <name type="common">Bulbous honey fungus</name>
    <name type="synonym">Armillaria bulbosa</name>
    <dbReference type="NCBI Taxonomy" id="47427"/>
    <lineage>
        <taxon>Eukaryota</taxon>
        <taxon>Fungi</taxon>
        <taxon>Dikarya</taxon>
        <taxon>Basidiomycota</taxon>
        <taxon>Agaricomycotina</taxon>
        <taxon>Agaricomycetes</taxon>
        <taxon>Agaricomycetidae</taxon>
        <taxon>Agaricales</taxon>
        <taxon>Marasmiineae</taxon>
        <taxon>Physalacriaceae</taxon>
        <taxon>Armillaria</taxon>
    </lineage>
</organism>
<dbReference type="STRING" id="47427.A0A2H3D5M4"/>
<accession>A0A2H3D5M4</accession>
<reference evidence="3" key="1">
    <citation type="journal article" date="2017" name="Nat. Ecol. Evol.">
        <title>Genome expansion and lineage-specific genetic innovations in the forest pathogenic fungi Armillaria.</title>
        <authorList>
            <person name="Sipos G."/>
            <person name="Prasanna A.N."/>
            <person name="Walter M.C."/>
            <person name="O'Connor E."/>
            <person name="Balint B."/>
            <person name="Krizsan K."/>
            <person name="Kiss B."/>
            <person name="Hess J."/>
            <person name="Varga T."/>
            <person name="Slot J."/>
            <person name="Riley R."/>
            <person name="Boka B."/>
            <person name="Rigling D."/>
            <person name="Barry K."/>
            <person name="Lee J."/>
            <person name="Mihaltcheva S."/>
            <person name="LaButti K."/>
            <person name="Lipzen A."/>
            <person name="Waldron R."/>
            <person name="Moloney N.M."/>
            <person name="Sperisen C."/>
            <person name="Kredics L."/>
            <person name="Vagvoelgyi C."/>
            <person name="Patrignani A."/>
            <person name="Fitzpatrick D."/>
            <person name="Nagy I."/>
            <person name="Doyle S."/>
            <person name="Anderson J.B."/>
            <person name="Grigoriev I.V."/>
            <person name="Gueldener U."/>
            <person name="Muensterkoetter M."/>
            <person name="Nagy L.G."/>
        </authorList>
    </citation>
    <scope>NUCLEOTIDE SEQUENCE [LARGE SCALE GENOMIC DNA]</scope>
    <source>
        <strain evidence="3">Ar21-2</strain>
    </source>
</reference>
<dbReference type="EMBL" id="KZ293665">
    <property type="protein sequence ID" value="PBK90539.1"/>
    <property type="molecule type" value="Genomic_DNA"/>
</dbReference>
<evidence type="ECO:0000313" key="2">
    <source>
        <dbReference type="EMBL" id="PBK90539.1"/>
    </source>
</evidence>
<protein>
    <submittedName>
        <fullName evidence="2">Uncharacterized protein</fullName>
    </submittedName>
</protein>